<reference evidence="1 2" key="1">
    <citation type="journal article" date="2024" name="Commun. Biol.">
        <title>Comparative genomic analysis of thermophilic fungi reveals convergent evolutionary adaptations and gene losses.</title>
        <authorList>
            <person name="Steindorff A.S."/>
            <person name="Aguilar-Pontes M.V."/>
            <person name="Robinson A.J."/>
            <person name="Andreopoulos B."/>
            <person name="LaButti K."/>
            <person name="Kuo A."/>
            <person name="Mondo S."/>
            <person name="Riley R."/>
            <person name="Otillar R."/>
            <person name="Haridas S."/>
            <person name="Lipzen A."/>
            <person name="Grimwood J."/>
            <person name="Schmutz J."/>
            <person name="Clum A."/>
            <person name="Reid I.D."/>
            <person name="Moisan M.C."/>
            <person name="Butler G."/>
            <person name="Nguyen T.T.M."/>
            <person name="Dewar K."/>
            <person name="Conant G."/>
            <person name="Drula E."/>
            <person name="Henrissat B."/>
            <person name="Hansel C."/>
            <person name="Singer S."/>
            <person name="Hutchinson M.I."/>
            <person name="de Vries R.P."/>
            <person name="Natvig D.O."/>
            <person name="Powell A.J."/>
            <person name="Tsang A."/>
            <person name="Grigoriev I.V."/>
        </authorList>
    </citation>
    <scope>NUCLEOTIDE SEQUENCE [LARGE SCALE GENOMIC DNA]</scope>
    <source>
        <strain evidence="1 2">CBS 494.80</strain>
    </source>
</reference>
<sequence length="175" mass="19000">MACTYTPAPGVYCCKETISLPNSPTSEELMSKHPLKPTLSAFTIATTHPSSASEILLGSPGAKATAMPPSIYITKVTQTTLSHASPDLKSTAGLGARYYAYILLEQTNGPTWVEFDFAHGDGLDTRFTESVVYAHRVCGKHQRAFKIDILEDASQMAALAEWMKTSPKGYTHDIK</sequence>
<keyword evidence="2" id="KW-1185">Reference proteome</keyword>
<proteinExistence type="predicted"/>
<evidence type="ECO:0000313" key="1">
    <source>
        <dbReference type="EMBL" id="KAL2066543.1"/>
    </source>
</evidence>
<organism evidence="1 2">
    <name type="scientific">Oculimacula yallundae</name>
    <dbReference type="NCBI Taxonomy" id="86028"/>
    <lineage>
        <taxon>Eukaryota</taxon>
        <taxon>Fungi</taxon>
        <taxon>Dikarya</taxon>
        <taxon>Ascomycota</taxon>
        <taxon>Pezizomycotina</taxon>
        <taxon>Leotiomycetes</taxon>
        <taxon>Helotiales</taxon>
        <taxon>Ploettnerulaceae</taxon>
        <taxon>Oculimacula</taxon>
    </lineage>
</organism>
<protein>
    <submittedName>
        <fullName evidence="1">Uncharacterized protein</fullName>
    </submittedName>
</protein>
<accession>A0ABR4C9C1</accession>
<dbReference type="Proteomes" id="UP001595075">
    <property type="component" value="Unassembled WGS sequence"/>
</dbReference>
<dbReference type="EMBL" id="JAZHXI010000011">
    <property type="protein sequence ID" value="KAL2066543.1"/>
    <property type="molecule type" value="Genomic_DNA"/>
</dbReference>
<comment type="caution">
    <text evidence="1">The sequence shown here is derived from an EMBL/GenBank/DDBJ whole genome shotgun (WGS) entry which is preliminary data.</text>
</comment>
<name>A0ABR4C9C1_9HELO</name>
<evidence type="ECO:0000313" key="2">
    <source>
        <dbReference type="Proteomes" id="UP001595075"/>
    </source>
</evidence>
<gene>
    <name evidence="1" type="ORF">VTL71DRAFT_2614</name>
</gene>